<keyword evidence="2" id="KW-1185">Reference proteome</keyword>
<reference evidence="1 2" key="1">
    <citation type="journal article" date="2011" name="J. Bacteriol.">
        <title>Complete genome sequence of Acidaminococcus intestini RYC-MR95, a Gram-negative bacterium from the phylum Firmicutes.</title>
        <authorList>
            <person name="D'Auria G."/>
            <person name="Galan J.C."/>
            <person name="Rodriguez-Alcayna M."/>
            <person name="Moya A."/>
            <person name="Baquero F."/>
            <person name="Latorre A."/>
        </authorList>
    </citation>
    <scope>NUCLEOTIDE SEQUENCE [LARGE SCALE GENOMIC DNA]</scope>
    <source>
        <strain evidence="1 2">RyC-MR95</strain>
    </source>
</reference>
<organism evidence="1 2">
    <name type="scientific">Acidaminococcus intestini (strain RyC-MR95)</name>
    <dbReference type="NCBI Taxonomy" id="568816"/>
    <lineage>
        <taxon>Bacteria</taxon>
        <taxon>Bacillati</taxon>
        <taxon>Bacillota</taxon>
        <taxon>Negativicutes</taxon>
        <taxon>Acidaminococcales</taxon>
        <taxon>Acidaminococcaceae</taxon>
        <taxon>Acidaminococcus</taxon>
    </lineage>
</organism>
<accession>G4Q7U7</accession>
<dbReference type="AlphaFoldDB" id="G4Q7U7"/>
<proteinExistence type="predicted"/>
<gene>
    <name evidence="1" type="ordered locus">Acin_2425</name>
</gene>
<evidence type="ECO:0000313" key="1">
    <source>
        <dbReference type="EMBL" id="AEQ23617.1"/>
    </source>
</evidence>
<sequence length="43" mass="5201">MTEKSRQGCKFVPPYVLDHWSWDVLLPFHKERRKPAVNQSELF</sequence>
<dbReference type="EMBL" id="CP003058">
    <property type="protein sequence ID" value="AEQ23617.1"/>
    <property type="molecule type" value="Genomic_DNA"/>
</dbReference>
<dbReference type="HOGENOM" id="CLU_3228253_0_0_9"/>
<name>G4Q7U7_ACIIR</name>
<dbReference type="KEGG" id="ain:Acin_2425"/>
<evidence type="ECO:0000313" key="2">
    <source>
        <dbReference type="Proteomes" id="UP000007093"/>
    </source>
</evidence>
<protein>
    <submittedName>
        <fullName evidence="1">Uncharacterized protein</fullName>
    </submittedName>
</protein>
<dbReference type="InParanoid" id="G4Q7U7"/>
<dbReference type="Proteomes" id="UP000007093">
    <property type="component" value="Chromosome"/>
</dbReference>